<feature type="binding site" evidence="7">
    <location>
        <begin position="111"/>
        <end position="117"/>
    </location>
    <ligand>
        <name>S-adenosyl-L-methionine</name>
        <dbReference type="ChEBI" id="CHEBI:59789"/>
    </ligand>
</feature>
<feature type="active site" description="Nucleophile" evidence="7">
    <location>
        <position position="233"/>
    </location>
</feature>
<dbReference type="InterPro" id="IPR001678">
    <property type="entry name" value="MeTrfase_RsmB-F_NOP2_dom"/>
</dbReference>
<dbReference type="InterPro" id="IPR023267">
    <property type="entry name" value="RCMT"/>
</dbReference>
<proteinExistence type="inferred from homology"/>
<dbReference type="InterPro" id="IPR027391">
    <property type="entry name" value="Nol1_Nop2_Fmu_2"/>
</dbReference>
<keyword evidence="4 7" id="KW-0808">Transferase</keyword>
<dbReference type="InterPro" id="IPR031341">
    <property type="entry name" value="Methyltr_RsmF_N"/>
</dbReference>
<dbReference type="InterPro" id="IPR011023">
    <property type="entry name" value="Nop2p"/>
</dbReference>
<protein>
    <submittedName>
        <fullName evidence="9">Ribosomal RNA small subunit methyltransferase F</fullName>
        <ecNumber evidence="9">2.1.1.178</ecNumber>
    </submittedName>
</protein>
<dbReference type="PROSITE" id="PS01153">
    <property type="entry name" value="NOL1_NOP2_SUN"/>
    <property type="match status" value="1"/>
</dbReference>
<evidence type="ECO:0000256" key="4">
    <source>
        <dbReference type="ARBA" id="ARBA00022679"/>
    </source>
</evidence>
<dbReference type="eggNOG" id="COG3270">
    <property type="taxonomic scope" value="Bacteria"/>
</dbReference>
<dbReference type="PANTHER" id="PTHR22807:SF30">
    <property type="entry name" value="28S RRNA (CYTOSINE(4447)-C(5))-METHYLTRANSFERASE-RELATED"/>
    <property type="match status" value="1"/>
</dbReference>
<sequence>MKITVKEEFLKRMEQLLKEEYEDFLKEYDKKSQKGLRVNTLKIGVEEFKKIVPFEITPIPWCPTGFYYDKEEKAGNHLYHILGLYYIQEPTAMAVVEVLDPKPGEKILDVSAAPGGKTTHIATKIGDKGIIVANEIDNKRIKALVENIERMGIRNIVITNESPEKLASAFKGYFDKILVDAPCSGEGMFRKDPTARKIWSLNNVMSCSIIQKNILRNVAPLLKPGGILVYSTCTFSPEENEGVIKKFLEEHLEFEVEESEVCKYFDKGHPEWVEGPEDLSKCIRLWPHKLKGEGHFIAKLRKKDSDNEDYKFTKRKNSNNKKGLELFYDFANKYLNLDLGVLNLEIYNNFVYHVSEDLPYLGNIKVYRYGWQLGELKKNRFEPSHWLAMGIKTHEAQRHLELTKEYKEKYFNGETFELDMEDGWIFFTAEGFPAGWGRVAKGIVKNYYPKWLRNIKIWEE</sequence>
<evidence type="ECO:0000256" key="3">
    <source>
        <dbReference type="ARBA" id="ARBA00022603"/>
    </source>
</evidence>
<dbReference type="KEGG" id="tki:TKV_c18600"/>
<keyword evidence="3 7" id="KW-0489">Methyltransferase</keyword>
<keyword evidence="2" id="KW-0963">Cytoplasm</keyword>
<dbReference type="PANTHER" id="PTHR22807">
    <property type="entry name" value="NOP2 YEAST -RELATED NOL1/NOP2/FMU SUN DOMAIN-CONTAINING"/>
    <property type="match status" value="1"/>
</dbReference>
<comment type="similarity">
    <text evidence="1 7">Belongs to the class I-like SAM-binding methyltransferase superfamily. RsmB/NOP family.</text>
</comment>
<dbReference type="GO" id="GO:0008757">
    <property type="term" value="F:S-adenosylmethionine-dependent methyltransferase activity"/>
    <property type="evidence" value="ECO:0007669"/>
    <property type="project" value="InterPro"/>
</dbReference>
<evidence type="ECO:0000256" key="5">
    <source>
        <dbReference type="ARBA" id="ARBA00022691"/>
    </source>
</evidence>
<keyword evidence="10" id="KW-1185">Reference proteome</keyword>
<dbReference type="OrthoDB" id="9810297at2"/>
<name>A0A097AT44_THEKI</name>
<dbReference type="RefSeq" id="WP_049685658.1">
    <property type="nucleotide sequence ID" value="NZ_CP009170.1"/>
</dbReference>
<keyword evidence="6 7" id="KW-0694">RNA-binding</keyword>
<comment type="caution">
    <text evidence="7">Lacks conserved residue(s) required for the propagation of feature annotation.</text>
</comment>
<feature type="domain" description="SAM-dependent MTase RsmB/NOP-type" evidence="8">
    <location>
        <begin position="24"/>
        <end position="303"/>
    </location>
</feature>
<dbReference type="SUPFAM" id="SSF53335">
    <property type="entry name" value="S-adenosyl-L-methionine-dependent methyltransferases"/>
    <property type="match status" value="1"/>
</dbReference>
<dbReference type="InterPro" id="IPR049560">
    <property type="entry name" value="MeTrfase_RsmB-F_NOP2_cat"/>
</dbReference>
<dbReference type="EC" id="2.1.1.178" evidence="9"/>
<evidence type="ECO:0000313" key="9">
    <source>
        <dbReference type="EMBL" id="AIS53010.1"/>
    </source>
</evidence>
<dbReference type="Pfam" id="PF17125">
    <property type="entry name" value="Methyltr_RsmF_N"/>
    <property type="match status" value="1"/>
</dbReference>
<reference evidence="10" key="1">
    <citation type="journal article" date="2015" name="Genome Announc.">
        <title>Whole-Genome Sequences of 80 Environmental and Clinical Isolates of Burkholderia pseudomallei.</title>
        <authorList>
            <person name="Johnson S.L."/>
            <person name="Baker A.L."/>
            <person name="Chain P.S."/>
            <person name="Currie B.J."/>
            <person name="Daligault H.E."/>
            <person name="Davenport K.W."/>
            <person name="Davis C.B."/>
            <person name="Inglis T.J."/>
            <person name="Kaestli M."/>
            <person name="Koren S."/>
            <person name="Mayo M."/>
            <person name="Merritt A.J."/>
            <person name="Price E.P."/>
            <person name="Sarovich D.S."/>
            <person name="Warner J."/>
            <person name="Rosovitz M.J."/>
        </authorList>
    </citation>
    <scope>NUCLEOTIDE SEQUENCE [LARGE SCALE GENOMIC DNA]</scope>
    <source>
        <strain evidence="10">DSM 2030</strain>
    </source>
</reference>
<gene>
    <name evidence="9" type="primary">rsmF</name>
    <name evidence="9" type="ORF">TKV_c18600</name>
</gene>
<evidence type="ECO:0000256" key="7">
    <source>
        <dbReference type="PROSITE-ProRule" id="PRU01023"/>
    </source>
</evidence>
<evidence type="ECO:0000313" key="10">
    <source>
        <dbReference type="Proteomes" id="UP000029669"/>
    </source>
</evidence>
<feature type="binding site" evidence="7">
    <location>
        <position position="180"/>
    </location>
    <ligand>
        <name>S-adenosyl-L-methionine</name>
        <dbReference type="ChEBI" id="CHEBI:59789"/>
    </ligand>
</feature>
<dbReference type="Pfam" id="PF17126">
    <property type="entry name" value="RsmF_methylt_CI"/>
    <property type="match status" value="1"/>
</dbReference>
<dbReference type="Pfam" id="PF01189">
    <property type="entry name" value="Methyltr_RsmB-F"/>
    <property type="match status" value="1"/>
</dbReference>
<dbReference type="InterPro" id="IPR029063">
    <property type="entry name" value="SAM-dependent_MTases_sf"/>
</dbReference>
<dbReference type="GO" id="GO:0008173">
    <property type="term" value="F:RNA methyltransferase activity"/>
    <property type="evidence" value="ECO:0007669"/>
    <property type="project" value="InterPro"/>
</dbReference>
<dbReference type="Gene3D" id="3.30.70.1170">
    <property type="entry name" value="Sun protein, domain 3"/>
    <property type="match status" value="1"/>
</dbReference>
<evidence type="ECO:0000259" key="8">
    <source>
        <dbReference type="PROSITE" id="PS51686"/>
    </source>
</evidence>
<dbReference type="NCBIfam" id="TIGR00446">
    <property type="entry name" value="nop2p"/>
    <property type="match status" value="1"/>
</dbReference>
<dbReference type="CDD" id="cd02440">
    <property type="entry name" value="AdoMet_MTases"/>
    <property type="match status" value="1"/>
</dbReference>
<dbReference type="HOGENOM" id="CLU_005316_6_1_9"/>
<dbReference type="Gene3D" id="3.40.50.150">
    <property type="entry name" value="Vaccinia Virus protein VP39"/>
    <property type="match status" value="1"/>
</dbReference>
<dbReference type="STRING" id="2325.TKV_c18600"/>
<dbReference type="Gene3D" id="2.30.130.60">
    <property type="match status" value="1"/>
</dbReference>
<accession>A0A097AT44</accession>
<dbReference type="Proteomes" id="UP000029669">
    <property type="component" value="Chromosome"/>
</dbReference>
<dbReference type="Pfam" id="PF13636">
    <property type="entry name" value="Methyltranf_PUA"/>
    <property type="match status" value="1"/>
</dbReference>
<dbReference type="PROSITE" id="PS51686">
    <property type="entry name" value="SAM_MT_RSMB_NOP"/>
    <property type="match status" value="1"/>
</dbReference>
<dbReference type="EMBL" id="CP009170">
    <property type="protein sequence ID" value="AIS53010.1"/>
    <property type="molecule type" value="Genomic_DNA"/>
</dbReference>
<dbReference type="GO" id="GO:0003723">
    <property type="term" value="F:RNA binding"/>
    <property type="evidence" value="ECO:0007669"/>
    <property type="project" value="UniProtKB-UniRule"/>
</dbReference>
<dbReference type="GO" id="GO:0006396">
    <property type="term" value="P:RNA processing"/>
    <property type="evidence" value="ECO:0007669"/>
    <property type="project" value="InterPro"/>
</dbReference>
<evidence type="ECO:0000256" key="1">
    <source>
        <dbReference type="ARBA" id="ARBA00007494"/>
    </source>
</evidence>
<keyword evidence="5 7" id="KW-0949">S-adenosyl-L-methionine</keyword>
<evidence type="ECO:0000256" key="2">
    <source>
        <dbReference type="ARBA" id="ARBA00022490"/>
    </source>
</evidence>
<dbReference type="PRINTS" id="PR02008">
    <property type="entry name" value="RCMTFAMILY"/>
</dbReference>
<feature type="binding site" evidence="7">
    <location>
        <position position="135"/>
    </location>
    <ligand>
        <name>S-adenosyl-L-methionine</name>
        <dbReference type="ChEBI" id="CHEBI:59789"/>
    </ligand>
</feature>
<evidence type="ECO:0000256" key="6">
    <source>
        <dbReference type="ARBA" id="ARBA00022884"/>
    </source>
</evidence>
<dbReference type="GO" id="GO:0001510">
    <property type="term" value="P:RNA methylation"/>
    <property type="evidence" value="ECO:0007669"/>
    <property type="project" value="InterPro"/>
</dbReference>
<dbReference type="eggNOG" id="COG0144">
    <property type="taxonomic scope" value="Bacteria"/>
</dbReference>
<dbReference type="InterPro" id="IPR018314">
    <property type="entry name" value="RsmB/NOL1/NOP2-like_CS"/>
</dbReference>
<organism evidence="9 10">
    <name type="scientific">Thermoanaerobacter kivui</name>
    <name type="common">Acetogenium kivui</name>
    <dbReference type="NCBI Taxonomy" id="2325"/>
    <lineage>
        <taxon>Bacteria</taxon>
        <taxon>Bacillati</taxon>
        <taxon>Bacillota</taxon>
        <taxon>Clostridia</taxon>
        <taxon>Thermoanaerobacterales</taxon>
        <taxon>Thermoanaerobacteraceae</taxon>
        <taxon>Thermoanaerobacter</taxon>
    </lineage>
</organism>
<dbReference type="AlphaFoldDB" id="A0A097AT44"/>
<dbReference type="InterPro" id="IPR031340">
    <property type="entry name" value="RsmF_methylt_CI"/>
</dbReference>
<dbReference type="CDD" id="cd21147">
    <property type="entry name" value="RsmF_methylt_CTD1"/>
    <property type="match status" value="1"/>
</dbReference>